<dbReference type="Pfam" id="PF10350">
    <property type="entry name" value="DUF2428"/>
    <property type="match status" value="1"/>
</dbReference>
<keyword evidence="8" id="KW-1185">Reference proteome</keyword>
<dbReference type="Pfam" id="PF25151">
    <property type="entry name" value="TPR_Trm732_C"/>
    <property type="match status" value="1"/>
</dbReference>
<organism evidence="7 8">
    <name type="scientific">Daphnia sinensis</name>
    <dbReference type="NCBI Taxonomy" id="1820382"/>
    <lineage>
        <taxon>Eukaryota</taxon>
        <taxon>Metazoa</taxon>
        <taxon>Ecdysozoa</taxon>
        <taxon>Arthropoda</taxon>
        <taxon>Crustacea</taxon>
        <taxon>Branchiopoda</taxon>
        <taxon>Diplostraca</taxon>
        <taxon>Cladocera</taxon>
        <taxon>Anomopoda</taxon>
        <taxon>Daphniidae</taxon>
        <taxon>Daphnia</taxon>
        <taxon>Daphnia similis group</taxon>
    </lineage>
</organism>
<dbReference type="InterPro" id="IPR056842">
    <property type="entry name" value="THADA-like_TPR_C"/>
</dbReference>
<evidence type="ECO:0000259" key="6">
    <source>
        <dbReference type="Pfam" id="PF25151"/>
    </source>
</evidence>
<dbReference type="InterPro" id="IPR016024">
    <property type="entry name" value="ARM-type_fold"/>
</dbReference>
<name>A0AAD5LL58_9CRUS</name>
<dbReference type="Pfam" id="PF25150">
    <property type="entry name" value="TPR_Trm732"/>
    <property type="match status" value="1"/>
</dbReference>
<accession>A0AAD5LL58</accession>
<dbReference type="SUPFAM" id="SSF48371">
    <property type="entry name" value="ARM repeat"/>
    <property type="match status" value="2"/>
</dbReference>
<protein>
    <recommendedName>
        <fullName evidence="3">tRNA (32-2'-O)-methyltransferase regulator THADA</fullName>
    </recommendedName>
</protein>
<evidence type="ECO:0000259" key="5">
    <source>
        <dbReference type="Pfam" id="PF25150"/>
    </source>
</evidence>
<proteinExistence type="inferred from homology"/>
<sequence length="1719" mass="194053">MENVNISPLKKEPVIWLPAHVAEHLSQKLNGHQTSNGNKSEADDFINFINELLNPLSRKHLDVLKKITQNLTKYASSDLWPLLLEIVVNGLYYCHLNHNIKSSINGLIRKLPDADLGTVSSHTLEKMFEMNGVELVAALLQSDFGSKVIVQNITFVLNFFATLLNHLYNEVHCSKLTTEIAKLHANIHSLSRTLLSVFKLIDTTSIEEQTHQLLRSITLVLNLKGIPLEVQGNCSKILVLLLRQQENGIKCVFERITAEEDHNKSVLVSLENTMSIRLNLSIALLTSLEIRELLEEQPSNGTILGGVILPFLLNSGYGFNETGLALLTARLMEQWQRKCYECFASHQATSLQVEWNRARDRLLELILNGLEHQVDVVRHTSKEAFHYNVKIYILLQGDISRIVNTILGMSRFKKSKYMALACLAKTELISFLMSADHNLAEELLHVATDVDLSSQVREVFNLLMLKNTEHTDEWMRRWLYPLLSAIEKYPNGQSFESSLVDLLKQYPKTIYNVEIWCQVDRSSRLAVYITALLACRKLGFLSTNGDAPDENLWNSVVNMDVLEQALEHKDEKLRLNAFGVIVEGPKTSQLYSQLEIQWVRQFISRNMVNHNAAFRQQFCAYVKKFLLKLRNGGVPLIGRNDAIVTYYRDFVSWFIDKCLTDLGPGSSFARRFLSLQFLKLIQEIIGLESNPKGLNISSTLGLPAISSLVDCFFDSYDVNKELALELLQSPPMIAVITQDPKGYELLSFYRKSGSALSQSLRSADTVAATFFFRWLIHLKFYSEGEVRSRHEWHEWSLKTRNAFILIGELTEVLQNQLDAAQKNVGRLAIDAPIYGVLSSVRLLLNDQQSRSEEMKKESWASILSSIIEMCFAASAIASPVVTCDSPEGFLPDSSELPSQNLNAQTLLVSAWRTVKEVALLFGQVSAWMLDGNFQLIEDDVILKLGLHLKQLLLETKHRGAFEQVYCGFSQLCYALWRSSKSELHNCPASWLLDLVQDLKDNESAAKLCATRRSAGLPFIFQAILSPEVEMGSGELFKNTIESLLEIASNGVAHECRIHALNILRNLYRESRLNQVIGPYVARGLILSITGFEAPDWPERNSSTLLFSALMTRIFGVPKSKNDFQKKNSLTGRVFFQLYPSLYPFLLDRLRSCVADIKSGGIHLHPSLFPMLVLLGRLHPPACEFSDSAFQLEPFISLVRACGSSPVLKTRQLAAQALTPLLTSTAYCRLLPELLDSIPNCALHNELHGTLLQIHYFVKDLPHWAETRGVVFRTLNDKIEKLVSLLCSCCYLIRYESVEILILVIDSETVFKDIVSDKCLRELDCHNRIFQDKPFYPLACQKFAALAVSSDVFSHAPNATELLKHPFSEVRLEILKRLESLDTAVPLPANIWPTLDYIIANKGEATECRIKALALVGRFRGYNKKQLEWMLQLYRETTDDIFRCTALGAAGRIICPSNSDDLDLMMKWSECLVESVSSTSPFRHMVVESIGRCVGLLKIDGSLAASAEHGSILSNLWVCLLQCLIDDEEHIRTAAAAVVGDCGITGYWSQPSVAIVKALEYLIDKIGSIHTMRVILLLFDMVLEEEEQLEEESQSFETGDSDVFREPLAHSMLFCQFIGHCIRQHTVSPPDSKILAERLENCWKSIGSCDATAVDLLSSNRRPTTVYIMNVIKLFLVTKSIHSIHGNIASLHRCIHNWLSQLHPHWFTYSIQQLVFQNSV</sequence>
<feature type="domain" description="DUF2428" evidence="4">
    <location>
        <begin position="862"/>
        <end position="1096"/>
    </location>
</feature>
<feature type="domain" description="tRNA (32-2'-O)-methyltransferase regulator THADA-like TPR repeats region" evidence="5">
    <location>
        <begin position="474"/>
        <end position="691"/>
    </location>
</feature>
<dbReference type="GO" id="GO:0030488">
    <property type="term" value="P:tRNA methylation"/>
    <property type="evidence" value="ECO:0007669"/>
    <property type="project" value="TreeGrafter"/>
</dbReference>
<keyword evidence="2" id="KW-0819">tRNA processing</keyword>
<evidence type="ECO:0000256" key="2">
    <source>
        <dbReference type="ARBA" id="ARBA00022694"/>
    </source>
</evidence>
<reference evidence="7 8" key="1">
    <citation type="submission" date="2022-05" db="EMBL/GenBank/DDBJ databases">
        <title>A multi-omics perspective on studying reproductive biology in Daphnia sinensis.</title>
        <authorList>
            <person name="Jia J."/>
        </authorList>
    </citation>
    <scope>NUCLEOTIDE SEQUENCE [LARGE SCALE GENOMIC DNA]</scope>
    <source>
        <strain evidence="7 8">WSL</strain>
    </source>
</reference>
<dbReference type="Proteomes" id="UP000820818">
    <property type="component" value="Linkage Group LG1"/>
</dbReference>
<feature type="domain" description="tRNA (32-2'-O)-methyltransferase regulator THADA-like C-terminal TPR repeats region" evidence="6">
    <location>
        <begin position="1099"/>
        <end position="1255"/>
    </location>
</feature>
<dbReference type="InterPro" id="IPR056843">
    <property type="entry name" value="THADA-like_TPR"/>
</dbReference>
<evidence type="ECO:0000259" key="4">
    <source>
        <dbReference type="Pfam" id="PF10350"/>
    </source>
</evidence>
<dbReference type="EMBL" id="WJBH02000001">
    <property type="protein sequence ID" value="KAI9564730.1"/>
    <property type="molecule type" value="Genomic_DNA"/>
</dbReference>
<evidence type="ECO:0000313" key="8">
    <source>
        <dbReference type="Proteomes" id="UP000820818"/>
    </source>
</evidence>
<evidence type="ECO:0000313" key="7">
    <source>
        <dbReference type="EMBL" id="KAI9564730.1"/>
    </source>
</evidence>
<gene>
    <name evidence="7" type="ORF">GHT06_008471</name>
</gene>
<evidence type="ECO:0000256" key="3">
    <source>
        <dbReference type="ARBA" id="ARBA00035698"/>
    </source>
</evidence>
<dbReference type="InterPro" id="IPR019442">
    <property type="entry name" value="THADA/TRM732_DUF2428"/>
</dbReference>
<dbReference type="PANTHER" id="PTHR14387:SF7">
    <property type="entry name" value="THYROID ADENOMA-ASSOCIATED PROTEIN"/>
    <property type="match status" value="1"/>
</dbReference>
<dbReference type="PANTHER" id="PTHR14387">
    <property type="entry name" value="THADA/DEATH RECEPTOR INTERACTING PROTEIN"/>
    <property type="match status" value="1"/>
</dbReference>
<evidence type="ECO:0000256" key="1">
    <source>
        <dbReference type="ARBA" id="ARBA00010409"/>
    </source>
</evidence>
<comment type="similarity">
    <text evidence="1">Belongs to the THADA family.</text>
</comment>
<comment type="caution">
    <text evidence="7">The sequence shown here is derived from an EMBL/GenBank/DDBJ whole genome shotgun (WGS) entry which is preliminary data.</text>
</comment>
<dbReference type="InterPro" id="IPR051954">
    <property type="entry name" value="tRNA_methyltransferase_THADA"/>
</dbReference>
<dbReference type="GO" id="GO:0005829">
    <property type="term" value="C:cytosol"/>
    <property type="evidence" value="ECO:0007669"/>
    <property type="project" value="TreeGrafter"/>
</dbReference>